<keyword evidence="2" id="KW-0442">Lipid degradation</keyword>
<dbReference type="InterPro" id="IPR052580">
    <property type="entry name" value="Lipid_Hydrolase"/>
</dbReference>
<accession>A0ABT5QK56</accession>
<keyword evidence="1 2" id="KW-0443">Lipid metabolism</keyword>
<comment type="caution">
    <text evidence="5">The sequence shown here is derived from an EMBL/GenBank/DDBJ whole genome shotgun (WGS) entry which is preliminary data.</text>
</comment>
<evidence type="ECO:0000256" key="2">
    <source>
        <dbReference type="PROSITE-ProRule" id="PRU01161"/>
    </source>
</evidence>
<feature type="short sequence motif" description="DGA/G" evidence="2">
    <location>
        <begin position="276"/>
        <end position="278"/>
    </location>
</feature>
<keyword evidence="3" id="KW-1133">Transmembrane helix</keyword>
<evidence type="ECO:0000259" key="4">
    <source>
        <dbReference type="PROSITE" id="PS51635"/>
    </source>
</evidence>
<evidence type="ECO:0000313" key="5">
    <source>
        <dbReference type="EMBL" id="MDD1781375.1"/>
    </source>
</evidence>
<dbReference type="EMBL" id="JAJUBB010000005">
    <property type="protein sequence ID" value="MDD1781375.1"/>
    <property type="molecule type" value="Genomic_DNA"/>
</dbReference>
<feature type="active site" description="Nucleophile" evidence="2">
    <location>
        <position position="38"/>
    </location>
</feature>
<keyword evidence="3" id="KW-0812">Transmembrane</keyword>
<evidence type="ECO:0000256" key="1">
    <source>
        <dbReference type="ARBA" id="ARBA00023098"/>
    </source>
</evidence>
<dbReference type="InterPro" id="IPR002641">
    <property type="entry name" value="PNPLA_dom"/>
</dbReference>
<feature type="short sequence motif" description="GXSXG" evidence="2">
    <location>
        <begin position="36"/>
        <end position="40"/>
    </location>
</feature>
<dbReference type="PANTHER" id="PTHR46394">
    <property type="entry name" value="ANNEXIN"/>
    <property type="match status" value="1"/>
</dbReference>
<dbReference type="RefSeq" id="WP_274141788.1">
    <property type="nucleotide sequence ID" value="NZ_JAJUBB010000005.1"/>
</dbReference>
<name>A0ABT5QK56_9GAMM</name>
<keyword evidence="3" id="KW-0472">Membrane</keyword>
<feature type="transmembrane region" description="Helical" evidence="3">
    <location>
        <begin position="78"/>
        <end position="101"/>
    </location>
</feature>
<organism evidence="5 6">
    <name type="scientific">Enterovibrio qingdaonensis</name>
    <dbReference type="NCBI Taxonomy" id="2899818"/>
    <lineage>
        <taxon>Bacteria</taxon>
        <taxon>Pseudomonadati</taxon>
        <taxon>Pseudomonadota</taxon>
        <taxon>Gammaproteobacteria</taxon>
        <taxon>Vibrionales</taxon>
        <taxon>Vibrionaceae</taxon>
        <taxon>Enterovibrio</taxon>
    </lineage>
</organism>
<evidence type="ECO:0000256" key="3">
    <source>
        <dbReference type="SAM" id="Phobius"/>
    </source>
</evidence>
<sequence length="627" mass="69702">MRCNVVFEGGGAKGIAHIGALKAIESYGLKIDKVAGTSAGAIIACLVALGYSADELYDPVKGKGKLPQDLKDVIFPDFLSKIWVIAKIILTILIGYGSFLLFIPIGYFAYSVLTFFLTFVLSLSFFNLSKKIKRHPKVKVFFRAVLGSVVISSAALIVFPLILPATILFWGFGLIPTSGVEKWLSDIISSSPVVVGSGGKLDAKSITFEKLYQMSGCDLKLISSDIGTKEITIFSHDNPKTKDLPLIDGVIASICIPLFFKCKKITIDKEVYQFVDGGMLSNFPAWSYRKHLLFDELKHTLGIKLSPEIKIRKDVDNPITYMKNMAITALWGASAIENISVKGLNIIRINTGKVGTFSFGLNPKQVSELYDTSFRQTLYGLIDNYSIFPDGNAEKWLSDISGFFVRLYRHFLMDKRVTKTLENATLGKIDSPRACLIATVDHTLDISKIIYHHNMSQDLDRHLEFDFMEGVAGVSLSEGIPLIYLPEHNRLIHTKKRSLSRKIKSSVRMNPNRQALVKTDLKIIVAIPIFSIADLIAHEIVPLDEPDKHAPERVHNIDFKKVYFSGVKAKAVLAIDFSDYFLYDGLTAVPNELYETEFNQHALGMFSYIASKAISKLSADVAAEETR</sequence>
<feature type="transmembrane region" description="Helical" evidence="3">
    <location>
        <begin position="107"/>
        <end position="128"/>
    </location>
</feature>
<feature type="transmembrane region" description="Helical" evidence="3">
    <location>
        <begin position="140"/>
        <end position="172"/>
    </location>
</feature>
<keyword evidence="6" id="KW-1185">Reference proteome</keyword>
<gene>
    <name evidence="5" type="ORF">LRP49_09185</name>
</gene>
<feature type="domain" description="PNPLA" evidence="4">
    <location>
        <begin position="5"/>
        <end position="289"/>
    </location>
</feature>
<feature type="active site" description="Proton acceptor" evidence="2">
    <location>
        <position position="276"/>
    </location>
</feature>
<dbReference type="Proteomes" id="UP001149821">
    <property type="component" value="Unassembled WGS sequence"/>
</dbReference>
<protein>
    <submittedName>
        <fullName evidence="5">Patatin-like phospholipase family protein</fullName>
    </submittedName>
</protein>
<dbReference type="Pfam" id="PF01734">
    <property type="entry name" value="Patatin"/>
    <property type="match status" value="2"/>
</dbReference>
<dbReference type="InterPro" id="IPR016035">
    <property type="entry name" value="Acyl_Trfase/lysoPLipase"/>
</dbReference>
<dbReference type="PROSITE" id="PS51635">
    <property type="entry name" value="PNPLA"/>
    <property type="match status" value="1"/>
</dbReference>
<proteinExistence type="predicted"/>
<evidence type="ECO:0000313" key="6">
    <source>
        <dbReference type="Proteomes" id="UP001149821"/>
    </source>
</evidence>
<feature type="short sequence motif" description="GXGXXG" evidence="2">
    <location>
        <begin position="9"/>
        <end position="14"/>
    </location>
</feature>
<dbReference type="PANTHER" id="PTHR46394:SF1">
    <property type="entry name" value="PNPLA DOMAIN-CONTAINING PROTEIN"/>
    <property type="match status" value="1"/>
</dbReference>
<dbReference type="Gene3D" id="3.40.1090.10">
    <property type="entry name" value="Cytosolic phospholipase A2 catalytic domain"/>
    <property type="match status" value="2"/>
</dbReference>
<reference evidence="5" key="1">
    <citation type="submission" date="2021-12" db="EMBL/GenBank/DDBJ databases">
        <title>Enterovibrio ZSDZ35 sp. nov. and Enterovibrio ZSDZ42 sp. nov., isolated from coastal seawater in Qingdao.</title>
        <authorList>
            <person name="Zhang P."/>
        </authorList>
    </citation>
    <scope>NUCLEOTIDE SEQUENCE</scope>
    <source>
        <strain evidence="5">ZSDZ35</strain>
    </source>
</reference>
<keyword evidence="2" id="KW-0378">Hydrolase</keyword>
<dbReference type="SUPFAM" id="SSF52151">
    <property type="entry name" value="FabD/lysophospholipase-like"/>
    <property type="match status" value="1"/>
</dbReference>